<feature type="transmembrane region" description="Helical" evidence="5">
    <location>
        <begin position="222"/>
        <end position="244"/>
    </location>
</feature>
<evidence type="ECO:0000313" key="7">
    <source>
        <dbReference type="Proteomes" id="UP001159405"/>
    </source>
</evidence>
<dbReference type="EMBL" id="CALNXK010000240">
    <property type="protein sequence ID" value="CAH3178488.1"/>
    <property type="molecule type" value="Genomic_DNA"/>
</dbReference>
<evidence type="ECO:0000256" key="2">
    <source>
        <dbReference type="ARBA" id="ARBA00022989"/>
    </source>
</evidence>
<dbReference type="Proteomes" id="UP001159405">
    <property type="component" value="Unassembled WGS sequence"/>
</dbReference>
<feature type="transmembrane region" description="Helical" evidence="5">
    <location>
        <begin position="335"/>
        <end position="351"/>
    </location>
</feature>
<gene>
    <name evidence="6" type="ORF">PLOB_00020366</name>
</gene>
<feature type="transmembrane region" description="Helical" evidence="5">
    <location>
        <begin position="447"/>
        <end position="465"/>
    </location>
</feature>
<feature type="region of interest" description="Disordered" evidence="4">
    <location>
        <begin position="611"/>
        <end position="636"/>
    </location>
</feature>
<evidence type="ECO:0000256" key="4">
    <source>
        <dbReference type="SAM" id="MobiDB-lite"/>
    </source>
</evidence>
<feature type="transmembrane region" description="Helical" evidence="5">
    <location>
        <begin position="189"/>
        <end position="210"/>
    </location>
</feature>
<organism evidence="6 7">
    <name type="scientific">Porites lobata</name>
    <dbReference type="NCBI Taxonomy" id="104759"/>
    <lineage>
        <taxon>Eukaryota</taxon>
        <taxon>Metazoa</taxon>
        <taxon>Cnidaria</taxon>
        <taxon>Anthozoa</taxon>
        <taxon>Hexacorallia</taxon>
        <taxon>Scleractinia</taxon>
        <taxon>Fungiina</taxon>
        <taxon>Poritidae</taxon>
        <taxon>Porites</taxon>
    </lineage>
</organism>
<keyword evidence="3 5" id="KW-0472">Membrane</keyword>
<feature type="transmembrane region" description="Helical" evidence="5">
    <location>
        <begin position="105"/>
        <end position="124"/>
    </location>
</feature>
<accession>A0ABN8RK20</accession>
<evidence type="ECO:0000313" key="6">
    <source>
        <dbReference type="EMBL" id="CAH3178488.1"/>
    </source>
</evidence>
<dbReference type="PANTHER" id="PTHR23121">
    <property type="entry name" value="SODIUM-DEPENDENT GLUCOSE TRANSPORTER 1"/>
    <property type="match status" value="1"/>
</dbReference>
<reference evidence="6 7" key="1">
    <citation type="submission" date="2022-05" db="EMBL/GenBank/DDBJ databases">
        <authorList>
            <consortium name="Genoscope - CEA"/>
            <person name="William W."/>
        </authorList>
    </citation>
    <scope>NUCLEOTIDE SEQUENCE [LARGE SCALE GENOMIC DNA]</scope>
</reference>
<comment type="caution">
    <text evidence="6">The sequence shown here is derived from an EMBL/GenBank/DDBJ whole genome shotgun (WGS) entry which is preliminary data.</text>
</comment>
<dbReference type="Gene3D" id="1.20.1250.20">
    <property type="entry name" value="MFS general substrate transporter like domains"/>
    <property type="match status" value="2"/>
</dbReference>
<sequence>MSFVHLLGLTIARDRAEKNSKYSDHIRSSTNGRNACFPRRVLITVLYCGCFFSFGTTMAILGPTLMELGQLVHHGLDMMSWLFFTQAAYALLGASVAGILLDSTFFMFGMSVGMAGPTLTDYLISFFENIDIIDALAWLLFTQSTFRFVGAIVAGFLVDRYDINRNFMLLCFLLLNAIFLAVIPICRTLWLLILSTAAAGFSVGILDTATNVQLIGIHGKKVSPYLQALYFSYGFGAFVSPLIAEPFLSGTPHPDIGLPAAKRGNPLPYGGMGHRGHHHLSHRPTNHMRDTFYTEPEKYKSEVQVAYWIIALAHVSYQVLEIKCPTVSPKWQKGFLVSNLPVVIGLAYIVITDKWEEHRLKTQAASKAESKDSTYENPDGDIEGLQNKVHLDTETLKPGLCDDSTNKTQIMCITFWTSFLVFLYDGMQGSYGGYVYTYAVKSPLRMTSAQGAFLTSVFWGSLALGRLVSIPIALFLSPAIMLLVDLIGCLVSSLLMLIFRASESALWMGTSTFGLFMSNVFPTSVALAEQYFNVTGTVTCMFVVSAAIGEMIIPLIVGKVFDYVGAISFLAEGCILCFAAFGAYLAVLIIGKGTASHERKREVIGAGNVEVKNDADAHAEKDSEQQEISEEKSPKR</sequence>
<feature type="transmembrane region" description="Helical" evidence="5">
    <location>
        <begin position="410"/>
        <end position="427"/>
    </location>
</feature>
<evidence type="ECO:0000256" key="3">
    <source>
        <dbReference type="ARBA" id="ARBA00023136"/>
    </source>
</evidence>
<keyword evidence="2 5" id="KW-1133">Transmembrane helix</keyword>
<feature type="transmembrane region" description="Helical" evidence="5">
    <location>
        <begin position="534"/>
        <end position="557"/>
    </location>
</feature>
<dbReference type="PANTHER" id="PTHR23121:SF10">
    <property type="entry name" value="MAJOR FACILITATOR SUPERFAMILY DOMAIN-CONTAINING PROTEIN 4A"/>
    <property type="match status" value="1"/>
</dbReference>
<feature type="transmembrane region" description="Helical" evidence="5">
    <location>
        <begin position="167"/>
        <end position="183"/>
    </location>
</feature>
<evidence type="ECO:0000256" key="1">
    <source>
        <dbReference type="ARBA" id="ARBA00022692"/>
    </source>
</evidence>
<dbReference type="InterPro" id="IPR036259">
    <property type="entry name" value="MFS_trans_sf"/>
</dbReference>
<feature type="transmembrane region" description="Helical" evidence="5">
    <location>
        <begin position="81"/>
        <end position="100"/>
    </location>
</feature>
<feature type="transmembrane region" description="Helical" evidence="5">
    <location>
        <begin position="563"/>
        <end position="591"/>
    </location>
</feature>
<protein>
    <recommendedName>
        <fullName evidence="8">Major facilitator superfamily domain-containing protein 4</fullName>
    </recommendedName>
</protein>
<evidence type="ECO:0000256" key="5">
    <source>
        <dbReference type="SAM" id="Phobius"/>
    </source>
</evidence>
<feature type="transmembrane region" description="Helical" evidence="5">
    <location>
        <begin position="136"/>
        <end position="158"/>
    </location>
</feature>
<evidence type="ECO:0008006" key="8">
    <source>
        <dbReference type="Google" id="ProtNLM"/>
    </source>
</evidence>
<keyword evidence="7" id="KW-1185">Reference proteome</keyword>
<feature type="transmembrane region" description="Helical" evidence="5">
    <location>
        <begin position="505"/>
        <end position="527"/>
    </location>
</feature>
<proteinExistence type="predicted"/>
<feature type="transmembrane region" description="Helical" evidence="5">
    <location>
        <begin position="41"/>
        <end position="61"/>
    </location>
</feature>
<feature type="transmembrane region" description="Helical" evidence="5">
    <location>
        <begin position="472"/>
        <end position="499"/>
    </location>
</feature>
<keyword evidence="1 5" id="KW-0812">Transmembrane</keyword>
<dbReference type="SUPFAM" id="SSF103473">
    <property type="entry name" value="MFS general substrate transporter"/>
    <property type="match status" value="2"/>
</dbReference>
<name>A0ABN8RK20_9CNID</name>